<dbReference type="PROSITE" id="PS50405">
    <property type="entry name" value="GST_CTER"/>
    <property type="match status" value="1"/>
</dbReference>
<organism evidence="6 7">
    <name type="scientific">Stenotrophomonas rhizophila</name>
    <dbReference type="NCBI Taxonomy" id="216778"/>
    <lineage>
        <taxon>Bacteria</taxon>
        <taxon>Pseudomonadati</taxon>
        <taxon>Pseudomonadota</taxon>
        <taxon>Gammaproteobacteria</taxon>
        <taxon>Lysobacterales</taxon>
        <taxon>Lysobacteraceae</taxon>
        <taxon>Stenotrophomonas</taxon>
    </lineage>
</organism>
<dbReference type="InterPro" id="IPR036282">
    <property type="entry name" value="Glutathione-S-Trfase_C_sf"/>
</dbReference>
<feature type="domain" description="GST C-terminal" evidence="5">
    <location>
        <begin position="171"/>
        <end position="305"/>
    </location>
</feature>
<dbReference type="InterPro" id="IPR016639">
    <property type="entry name" value="GST_Omega/GSH"/>
</dbReference>
<dbReference type="InterPro" id="IPR004045">
    <property type="entry name" value="Glutathione_S-Trfase_N"/>
</dbReference>
<feature type="binding site" evidence="2">
    <location>
        <position position="96"/>
    </location>
    <ligand>
        <name>glutathione</name>
        <dbReference type="ChEBI" id="CHEBI:57925"/>
    </ligand>
</feature>
<dbReference type="SUPFAM" id="SSF52833">
    <property type="entry name" value="Thioredoxin-like"/>
    <property type="match status" value="1"/>
</dbReference>
<dbReference type="InterPro" id="IPR047047">
    <property type="entry name" value="GST_Omega-like_C"/>
</dbReference>
<feature type="site" description="Lowers pKa of active site Cys" evidence="3">
    <location>
        <position position="295"/>
    </location>
</feature>
<evidence type="ECO:0000259" key="5">
    <source>
        <dbReference type="PROSITE" id="PS50405"/>
    </source>
</evidence>
<dbReference type="Gene3D" id="3.40.30.10">
    <property type="entry name" value="Glutaredoxin"/>
    <property type="match status" value="1"/>
</dbReference>
<dbReference type="GO" id="GO:0004364">
    <property type="term" value="F:glutathione transferase activity"/>
    <property type="evidence" value="ECO:0007669"/>
    <property type="project" value="InterPro"/>
</dbReference>
<dbReference type="AlphaFoldDB" id="A0A7V7YKN9"/>
<feature type="binding site" evidence="2">
    <location>
        <begin position="129"/>
        <end position="132"/>
    </location>
    <ligand>
        <name>glutathione</name>
        <dbReference type="ChEBI" id="CHEBI:57925"/>
    </ligand>
</feature>
<dbReference type="SFLD" id="SFLDG01148">
    <property type="entry name" value="Xi_(cytGST)"/>
    <property type="match status" value="1"/>
</dbReference>
<dbReference type="Gene3D" id="1.20.1050.10">
    <property type="match status" value="1"/>
</dbReference>
<feature type="active site" description="Proton donor/acceptor" evidence="1">
    <location>
        <position position="194"/>
    </location>
</feature>
<dbReference type="SFLD" id="SFLDS00019">
    <property type="entry name" value="Glutathione_Transferase_(cytos"/>
    <property type="match status" value="1"/>
</dbReference>
<comment type="caution">
    <text evidence="6">The sequence shown here is derived from an EMBL/GenBank/DDBJ whole genome shotgun (WGS) entry which is preliminary data.</text>
</comment>
<evidence type="ECO:0000256" key="4">
    <source>
        <dbReference type="SAM" id="MobiDB-lite"/>
    </source>
</evidence>
<dbReference type="Pfam" id="PF13409">
    <property type="entry name" value="GST_N_2"/>
    <property type="match status" value="1"/>
</dbReference>
<dbReference type="PANTHER" id="PTHR32419">
    <property type="entry name" value="GLUTATHIONYL-HYDROQUINONE REDUCTASE"/>
    <property type="match status" value="1"/>
</dbReference>
<dbReference type="GO" id="GO:0005737">
    <property type="term" value="C:cytoplasm"/>
    <property type="evidence" value="ECO:0007669"/>
    <property type="project" value="TreeGrafter"/>
</dbReference>
<proteinExistence type="predicted"/>
<keyword evidence="6" id="KW-0808">Transferase</keyword>
<evidence type="ECO:0000256" key="2">
    <source>
        <dbReference type="PIRSR" id="PIRSR015753-2"/>
    </source>
</evidence>
<dbReference type="EMBL" id="WELC01000002">
    <property type="protein sequence ID" value="KAB7632566.1"/>
    <property type="molecule type" value="Genomic_DNA"/>
</dbReference>
<dbReference type="SFLD" id="SFLDG01206">
    <property type="entry name" value="Xi.1"/>
    <property type="match status" value="1"/>
</dbReference>
<accession>A0A7V7YKN9</accession>
<dbReference type="PIRSF" id="PIRSF015753">
    <property type="entry name" value="GST"/>
    <property type="match status" value="1"/>
</dbReference>
<dbReference type="Proteomes" id="UP000449004">
    <property type="component" value="Unassembled WGS sequence"/>
</dbReference>
<feature type="active site" description="Nucleophile" evidence="1">
    <location>
        <position position="63"/>
    </location>
</feature>
<feature type="binding site" evidence="2">
    <location>
        <begin position="147"/>
        <end position="148"/>
    </location>
    <ligand>
        <name>glutathione</name>
        <dbReference type="ChEBI" id="CHEBI:57925"/>
    </ligand>
</feature>
<dbReference type="InterPro" id="IPR036249">
    <property type="entry name" value="Thioredoxin-like_sf"/>
</dbReference>
<feature type="site" description="Lowers pKa of active site Cys" evidence="3">
    <location>
        <position position="252"/>
    </location>
</feature>
<evidence type="ECO:0000256" key="1">
    <source>
        <dbReference type="PIRSR" id="PIRSR015753-1"/>
    </source>
</evidence>
<evidence type="ECO:0000256" key="3">
    <source>
        <dbReference type="PIRSR" id="PIRSR015753-3"/>
    </source>
</evidence>
<evidence type="ECO:0000313" key="6">
    <source>
        <dbReference type="EMBL" id="KAB7632566.1"/>
    </source>
</evidence>
<name>A0A7V7YKN9_9GAMM</name>
<dbReference type="RefSeq" id="WP_152150855.1">
    <property type="nucleotide sequence ID" value="NZ_WELC01000002.1"/>
</dbReference>
<gene>
    <name evidence="6" type="ORF">F9K92_01575</name>
</gene>
<dbReference type="CDD" id="cd03190">
    <property type="entry name" value="GST_C_Omega_like"/>
    <property type="match status" value="1"/>
</dbReference>
<sequence>MGMLVDGTWQEGTAGAADKDGHFKREESTFRDWLSADGSAGPNGEPGVKAAPGEFRLYVSLACPWAHRALIVRALKGLEDLVPVSVVNWHMGDQGWTFEPGPQVTPEPERGARYLHELYAAAKPGMTGKVTVPVLWDRERGTIVSNESADIIRMFNTAYDGLGAKAGDFYPAASRAEIDAVNERVYATVNNGVYQAGFASTQQAYEEAVGPLFDSLSWLDERLQQREWLVGDAMTEADIRLFTTLIRFDSVYYVHFKCNVRRIADFAGLHAFVARMMAIREVANTVNFEHIKHHYYGSHRHLNPSGIVPVGPERACLGSSRGWR</sequence>
<evidence type="ECO:0000313" key="7">
    <source>
        <dbReference type="Proteomes" id="UP000449004"/>
    </source>
</evidence>
<dbReference type="InterPro" id="IPR010987">
    <property type="entry name" value="Glutathione-S-Trfase_C-like"/>
</dbReference>
<dbReference type="InterPro" id="IPR040079">
    <property type="entry name" value="Glutathione_S-Trfase"/>
</dbReference>
<dbReference type="PANTHER" id="PTHR32419:SF6">
    <property type="entry name" value="GLUTATHIONE S-TRANSFERASE OMEGA-LIKE 1-RELATED"/>
    <property type="match status" value="1"/>
</dbReference>
<protein>
    <submittedName>
        <fullName evidence="6">Glutathione S-transferase family protein</fullName>
    </submittedName>
</protein>
<dbReference type="Pfam" id="PF13410">
    <property type="entry name" value="GST_C_2"/>
    <property type="match status" value="1"/>
</dbReference>
<feature type="region of interest" description="Disordered" evidence="4">
    <location>
        <begin position="1"/>
        <end position="22"/>
    </location>
</feature>
<dbReference type="SUPFAM" id="SSF47616">
    <property type="entry name" value="GST C-terminal domain-like"/>
    <property type="match status" value="1"/>
</dbReference>
<reference evidence="6 7" key="1">
    <citation type="submission" date="2019-10" db="EMBL/GenBank/DDBJ databases">
        <title>Halotolerant bacteria associated to Saharan-endemic halophytes Stipa tenacissima L. and Atriplex halimus L mitigate salt stress and promote growth of tomato plants.</title>
        <authorList>
            <person name="Dif G."/>
        </authorList>
    </citation>
    <scope>NUCLEOTIDE SEQUENCE [LARGE SCALE GENOMIC DNA]</scope>
    <source>
        <strain evidence="6 7">IS26</strain>
    </source>
</reference>